<evidence type="ECO:0000313" key="2">
    <source>
        <dbReference type="Proteomes" id="UP000515163"/>
    </source>
</evidence>
<reference evidence="3" key="1">
    <citation type="submission" date="2025-08" db="UniProtKB">
        <authorList>
            <consortium name="RefSeq"/>
        </authorList>
    </citation>
    <scope>IDENTIFICATION</scope>
    <source>
        <tissue evidence="3">Tentacle</tissue>
    </source>
</reference>
<proteinExistence type="predicted"/>
<dbReference type="KEGG" id="aten:116296552"/>
<dbReference type="GeneID" id="116296552"/>
<dbReference type="InParanoid" id="A0A6P8HVK9"/>
<dbReference type="InterPro" id="IPR011029">
    <property type="entry name" value="DEATH-like_dom_sf"/>
</dbReference>
<dbReference type="Proteomes" id="UP000515163">
    <property type="component" value="Unplaced"/>
</dbReference>
<protein>
    <submittedName>
        <fullName evidence="3">Uncharacterized protein LOC116296552</fullName>
    </submittedName>
</protein>
<name>A0A6P8HVK9_ACTTE</name>
<feature type="region of interest" description="Disordered" evidence="1">
    <location>
        <begin position="1"/>
        <end position="91"/>
    </location>
</feature>
<evidence type="ECO:0000256" key="1">
    <source>
        <dbReference type="SAM" id="MobiDB-lite"/>
    </source>
</evidence>
<dbReference type="AlphaFoldDB" id="A0A6P8HVK9"/>
<gene>
    <name evidence="3" type="primary">LOC116296552</name>
</gene>
<dbReference type="SUPFAM" id="SSF47986">
    <property type="entry name" value="DEATH domain"/>
    <property type="match status" value="1"/>
</dbReference>
<sequence>MDNPTLRQPPSGRIEEGRDNPTLEQPPSGRIEEGRDSPTLEQSPSGRIEEERDNSQESEDGQIGSKLVVVSGRHTSRPMNPEEERAKTEKKELIHKTYGPKVEDMPHDVKHKVCLMLNPIQRLKADDYCKVADEIGLTHYQIRNLAKENPMEDVFEVMISQTKKVDEFVDILFKIGRGDVVLKMYDMALHTQS</sequence>
<accession>A0A6P8HVK9</accession>
<dbReference type="RefSeq" id="XP_031560444.1">
    <property type="nucleotide sequence ID" value="XM_031704584.1"/>
</dbReference>
<feature type="compositionally biased region" description="Basic and acidic residues" evidence="1">
    <location>
        <begin position="80"/>
        <end position="91"/>
    </location>
</feature>
<keyword evidence="2" id="KW-1185">Reference proteome</keyword>
<dbReference type="Gene3D" id="1.10.533.10">
    <property type="entry name" value="Death Domain, Fas"/>
    <property type="match status" value="1"/>
</dbReference>
<organism evidence="2 3">
    <name type="scientific">Actinia tenebrosa</name>
    <name type="common">Australian red waratah sea anemone</name>
    <dbReference type="NCBI Taxonomy" id="6105"/>
    <lineage>
        <taxon>Eukaryota</taxon>
        <taxon>Metazoa</taxon>
        <taxon>Cnidaria</taxon>
        <taxon>Anthozoa</taxon>
        <taxon>Hexacorallia</taxon>
        <taxon>Actiniaria</taxon>
        <taxon>Actiniidae</taxon>
        <taxon>Actinia</taxon>
    </lineage>
</organism>
<dbReference type="OrthoDB" id="10430655at2759"/>
<evidence type="ECO:0000313" key="3">
    <source>
        <dbReference type="RefSeq" id="XP_031560444.1"/>
    </source>
</evidence>